<gene>
    <name evidence="1" type="ORF">PG996_008070</name>
</gene>
<accession>A0ABR1UWX0</accession>
<proteinExistence type="predicted"/>
<evidence type="ECO:0000313" key="2">
    <source>
        <dbReference type="Proteomes" id="UP001446871"/>
    </source>
</evidence>
<organism evidence="1 2">
    <name type="scientific">Apiospora saccharicola</name>
    <dbReference type="NCBI Taxonomy" id="335842"/>
    <lineage>
        <taxon>Eukaryota</taxon>
        <taxon>Fungi</taxon>
        <taxon>Dikarya</taxon>
        <taxon>Ascomycota</taxon>
        <taxon>Pezizomycotina</taxon>
        <taxon>Sordariomycetes</taxon>
        <taxon>Xylariomycetidae</taxon>
        <taxon>Amphisphaeriales</taxon>
        <taxon>Apiosporaceae</taxon>
        <taxon>Apiospora</taxon>
    </lineage>
</organism>
<evidence type="ECO:0000313" key="1">
    <source>
        <dbReference type="EMBL" id="KAK8063418.1"/>
    </source>
</evidence>
<dbReference type="EMBL" id="JAQQWM010000005">
    <property type="protein sequence ID" value="KAK8063418.1"/>
    <property type="molecule type" value="Genomic_DNA"/>
</dbReference>
<keyword evidence="2" id="KW-1185">Reference proteome</keyword>
<sequence>MPGLLTVALTIPRRLSSASGMVEPVCHELDMSRNRGIVEQIAEYTVCVFDQALDGIASIYPAAADEV</sequence>
<reference evidence="1 2" key="1">
    <citation type="submission" date="2023-01" db="EMBL/GenBank/DDBJ databases">
        <title>Analysis of 21 Apiospora genomes using comparative genomics revels a genus with tremendous synthesis potential of carbohydrate active enzymes and secondary metabolites.</title>
        <authorList>
            <person name="Sorensen T."/>
        </authorList>
    </citation>
    <scope>NUCLEOTIDE SEQUENCE [LARGE SCALE GENOMIC DNA]</scope>
    <source>
        <strain evidence="1 2">CBS 83171</strain>
    </source>
</reference>
<comment type="caution">
    <text evidence="1">The sequence shown here is derived from an EMBL/GenBank/DDBJ whole genome shotgun (WGS) entry which is preliminary data.</text>
</comment>
<dbReference type="Proteomes" id="UP001446871">
    <property type="component" value="Unassembled WGS sequence"/>
</dbReference>
<protein>
    <submittedName>
        <fullName evidence="1">Uncharacterized protein</fullName>
    </submittedName>
</protein>
<name>A0ABR1UWX0_9PEZI</name>